<evidence type="ECO:0000313" key="2">
    <source>
        <dbReference type="Proteomes" id="UP000002429"/>
    </source>
</evidence>
<dbReference type="HOGENOM" id="CLU_2900986_0_0_4"/>
<gene>
    <name evidence="1" type="ordered locus">Rmet_6626</name>
</gene>
<keyword evidence="1" id="KW-0614">Plasmid</keyword>
<organism evidence="1 2">
    <name type="scientific">Cupriavidus metallidurans (strain ATCC 43123 / DSM 2839 / NBRC 102507 / CH34)</name>
    <name type="common">Ralstonia metallidurans</name>
    <dbReference type="NCBI Taxonomy" id="266264"/>
    <lineage>
        <taxon>Bacteria</taxon>
        <taxon>Pseudomonadati</taxon>
        <taxon>Pseudomonadota</taxon>
        <taxon>Betaproteobacteria</taxon>
        <taxon>Burkholderiales</taxon>
        <taxon>Burkholderiaceae</taxon>
        <taxon>Cupriavidus</taxon>
    </lineage>
</organism>
<geneLocation type="plasmid" evidence="1 2">
    <name>megaplasmid</name>
</geneLocation>
<dbReference type="KEGG" id="rme:Rmet_6626"/>
<evidence type="ECO:0000313" key="1">
    <source>
        <dbReference type="EMBL" id="ADC45227.1"/>
    </source>
</evidence>
<sequence>MQRFWHWPESGDGVEPWSRPIGRLFCSPAPHQASQAGGDTTGIFGTNMIDMVPKWDLHCLQT</sequence>
<protein>
    <submittedName>
        <fullName evidence="1">Uncharacterized protein</fullName>
    </submittedName>
</protein>
<proteinExistence type="predicted"/>
<keyword evidence="2" id="KW-1185">Reference proteome</keyword>
<dbReference type="EMBL" id="CP000353">
    <property type="protein sequence ID" value="ADC45227.1"/>
    <property type="molecule type" value="Genomic_DNA"/>
</dbReference>
<accession>D3DY57</accession>
<name>D3DY57_CUPMC</name>
<reference evidence="2" key="1">
    <citation type="journal article" date="2010" name="PLoS ONE">
        <title>The complete genome sequence of Cupriavidus metallidurans strain CH34, a master survivalist in harsh and anthropogenic environments.</title>
        <authorList>
            <person name="Janssen P.J."/>
            <person name="Van Houdt R."/>
            <person name="Moors H."/>
            <person name="Monsieurs P."/>
            <person name="Morin N."/>
            <person name="Michaux A."/>
            <person name="Benotmane M.A."/>
            <person name="Leys N."/>
            <person name="Vallaeys T."/>
            <person name="Lapidus A."/>
            <person name="Monchy S."/>
            <person name="Medigue C."/>
            <person name="Taghavi S."/>
            <person name="McCorkle S."/>
            <person name="Dunn J."/>
            <person name="van der Lelie D."/>
            <person name="Mergeay M."/>
        </authorList>
    </citation>
    <scope>NUCLEOTIDE SEQUENCE [LARGE SCALE GENOMIC DNA]</scope>
    <source>
        <strain evidence="2">ATCC 43123 / DSM 2839 / NBRC 102507 / CH34</strain>
    </source>
</reference>
<dbReference type="AlphaFoldDB" id="D3DY57"/>
<dbReference type="Proteomes" id="UP000002429">
    <property type="component" value="Plasmid megaplasmid"/>
</dbReference>